<evidence type="ECO:0000256" key="2">
    <source>
        <dbReference type="ARBA" id="ARBA00038471"/>
    </source>
</evidence>
<dbReference type="EMBL" id="OIVN01003990">
    <property type="protein sequence ID" value="SPD14761.1"/>
    <property type="molecule type" value="Genomic_DNA"/>
</dbReference>
<accession>A0A2N9HSX9</accession>
<dbReference type="AlphaFoldDB" id="A0A2N9HSX9"/>
<evidence type="ECO:0000313" key="5">
    <source>
        <dbReference type="EMBL" id="SPD14761.1"/>
    </source>
</evidence>
<evidence type="ECO:0000256" key="3">
    <source>
        <dbReference type="SAM" id="SignalP"/>
    </source>
</evidence>
<proteinExistence type="inferred from homology"/>
<dbReference type="SMART" id="SM00856">
    <property type="entry name" value="PMEI"/>
    <property type="match status" value="1"/>
</dbReference>
<dbReference type="GO" id="GO:0046910">
    <property type="term" value="F:pectinesterase inhibitor activity"/>
    <property type="evidence" value="ECO:0007669"/>
    <property type="project" value="UniProtKB-ARBA"/>
</dbReference>
<sequence>MARVSHLLLLLSILSYIAGTAKSAATTRGGATAFIKSSCSATTYPAVCVQSLSAYGSAIQQNPRQLTQTALSVSLSKAQSTKTFVTKLSHFKNLKTKEYEAIKDCLDEVGDSADRLSRSIQELKNFGKAKGQDFLWHMSNVETWVSAALTDENTCIDGFAGKALDGKVKASIKTQVVNLAQVTSNALSLVNSYASKH</sequence>
<organism evidence="5">
    <name type="scientific">Fagus sylvatica</name>
    <name type="common">Beechnut</name>
    <dbReference type="NCBI Taxonomy" id="28930"/>
    <lineage>
        <taxon>Eukaryota</taxon>
        <taxon>Viridiplantae</taxon>
        <taxon>Streptophyta</taxon>
        <taxon>Embryophyta</taxon>
        <taxon>Tracheophyta</taxon>
        <taxon>Spermatophyta</taxon>
        <taxon>Magnoliopsida</taxon>
        <taxon>eudicotyledons</taxon>
        <taxon>Gunneridae</taxon>
        <taxon>Pentapetalae</taxon>
        <taxon>rosids</taxon>
        <taxon>fabids</taxon>
        <taxon>Fagales</taxon>
        <taxon>Fagaceae</taxon>
        <taxon>Fagus</taxon>
    </lineage>
</organism>
<dbReference type="Pfam" id="PF04043">
    <property type="entry name" value="PMEI"/>
    <property type="match status" value="1"/>
</dbReference>
<dbReference type="Gene3D" id="1.20.140.40">
    <property type="entry name" value="Invertase/pectin methylesterase inhibitor family protein"/>
    <property type="match status" value="1"/>
</dbReference>
<protein>
    <recommendedName>
        <fullName evidence="4">Pectinesterase inhibitor domain-containing protein</fullName>
    </recommendedName>
</protein>
<reference evidence="5" key="1">
    <citation type="submission" date="2018-02" db="EMBL/GenBank/DDBJ databases">
        <authorList>
            <person name="Cohen D.B."/>
            <person name="Kent A.D."/>
        </authorList>
    </citation>
    <scope>NUCLEOTIDE SEQUENCE</scope>
</reference>
<dbReference type="PANTHER" id="PTHR31080:SF87">
    <property type="entry name" value="PECTINESTERASE INHIBITOR 7"/>
    <property type="match status" value="1"/>
</dbReference>
<dbReference type="PANTHER" id="PTHR31080">
    <property type="entry name" value="PECTINESTERASE INHIBITOR-LIKE"/>
    <property type="match status" value="1"/>
</dbReference>
<comment type="similarity">
    <text evidence="2">Belongs to the PMEI family.</text>
</comment>
<dbReference type="InterPro" id="IPR051955">
    <property type="entry name" value="PME_Inhibitor"/>
</dbReference>
<dbReference type="FunFam" id="1.20.140.40:FF:000005">
    <property type="entry name" value="Pectin methylesterase inhibitor 1"/>
    <property type="match status" value="1"/>
</dbReference>
<evidence type="ECO:0000256" key="1">
    <source>
        <dbReference type="ARBA" id="ARBA00022729"/>
    </source>
</evidence>
<dbReference type="SUPFAM" id="SSF101148">
    <property type="entry name" value="Plant invertase/pectin methylesterase inhibitor"/>
    <property type="match status" value="1"/>
</dbReference>
<dbReference type="InterPro" id="IPR035513">
    <property type="entry name" value="Invertase/methylesterase_inhib"/>
</dbReference>
<evidence type="ECO:0000259" key="4">
    <source>
        <dbReference type="SMART" id="SM00856"/>
    </source>
</evidence>
<dbReference type="NCBIfam" id="TIGR01614">
    <property type="entry name" value="PME_inhib"/>
    <property type="match status" value="1"/>
</dbReference>
<dbReference type="CDD" id="cd15798">
    <property type="entry name" value="PMEI-like_3"/>
    <property type="match status" value="1"/>
</dbReference>
<feature type="domain" description="Pectinesterase inhibitor" evidence="4">
    <location>
        <begin position="30"/>
        <end position="189"/>
    </location>
</feature>
<dbReference type="InterPro" id="IPR006501">
    <property type="entry name" value="Pectinesterase_inhib_dom"/>
</dbReference>
<feature type="signal peptide" evidence="3">
    <location>
        <begin position="1"/>
        <end position="23"/>
    </location>
</feature>
<gene>
    <name evidence="5" type="ORF">FSB_LOCUS42643</name>
</gene>
<feature type="chain" id="PRO_5014821980" description="Pectinesterase inhibitor domain-containing protein" evidence="3">
    <location>
        <begin position="24"/>
        <end position="197"/>
    </location>
</feature>
<keyword evidence="1 3" id="KW-0732">Signal</keyword>
<name>A0A2N9HSX9_FAGSY</name>